<dbReference type="InterPro" id="IPR039532">
    <property type="entry name" value="TetR_C_Firmicutes"/>
</dbReference>
<gene>
    <name evidence="5" type="ORF">AEA09_06165</name>
</gene>
<evidence type="ECO:0000259" key="4">
    <source>
        <dbReference type="PROSITE" id="PS50977"/>
    </source>
</evidence>
<name>A0ABR5JZT4_9BACI</name>
<protein>
    <recommendedName>
        <fullName evidence="4">HTH tetR-type domain-containing protein</fullName>
    </recommendedName>
</protein>
<evidence type="ECO:0000256" key="3">
    <source>
        <dbReference type="PROSITE-ProRule" id="PRU00335"/>
    </source>
</evidence>
<dbReference type="PROSITE" id="PS50977">
    <property type="entry name" value="HTH_TETR_2"/>
    <property type="match status" value="1"/>
</dbReference>
<dbReference type="PANTHER" id="PTHR43479">
    <property type="entry name" value="ACREF/ENVCD OPERON REPRESSOR-RELATED"/>
    <property type="match status" value="1"/>
</dbReference>
<comment type="caution">
    <text evidence="5">The sequence shown here is derived from an EMBL/GenBank/DDBJ whole genome shotgun (WGS) entry which is preliminary data.</text>
</comment>
<dbReference type="PANTHER" id="PTHR43479:SF7">
    <property type="entry name" value="TETR-FAMILY TRANSCRIPTIONAL REGULATOR"/>
    <property type="match status" value="1"/>
</dbReference>
<dbReference type="Pfam" id="PF14278">
    <property type="entry name" value="TetR_C_8"/>
    <property type="match status" value="1"/>
</dbReference>
<dbReference type="SUPFAM" id="SSF46689">
    <property type="entry name" value="Homeodomain-like"/>
    <property type="match status" value="1"/>
</dbReference>
<keyword evidence="6" id="KW-1185">Reference proteome</keyword>
<feature type="domain" description="HTH tetR-type" evidence="4">
    <location>
        <begin position="12"/>
        <end position="72"/>
    </location>
</feature>
<accession>A0ABR5JZT4</accession>
<dbReference type="RefSeq" id="WP_053582997.1">
    <property type="nucleotide sequence ID" value="NZ_LGRV01000003.1"/>
</dbReference>
<dbReference type="InterPro" id="IPR001647">
    <property type="entry name" value="HTH_TetR"/>
</dbReference>
<reference evidence="6" key="1">
    <citation type="submission" date="2015-07" db="EMBL/GenBank/DDBJ databases">
        <title>Fjat-14205 dsm 2895.</title>
        <authorList>
            <person name="Liu B."/>
            <person name="Wang J."/>
            <person name="Zhu Y."/>
            <person name="Liu G."/>
            <person name="Chen Q."/>
            <person name="Chen Z."/>
            <person name="Lan J."/>
            <person name="Che J."/>
            <person name="Ge C."/>
            <person name="Shi H."/>
            <person name="Pan Z."/>
            <person name="Liu X."/>
        </authorList>
    </citation>
    <scope>NUCLEOTIDE SEQUENCE [LARGE SCALE GENOMIC DNA]</scope>
    <source>
        <strain evidence="6">DSM 25560</strain>
    </source>
</reference>
<evidence type="ECO:0000256" key="1">
    <source>
        <dbReference type="ARBA" id="ARBA00022491"/>
    </source>
</evidence>
<keyword evidence="2 3" id="KW-0238">DNA-binding</keyword>
<dbReference type="Proteomes" id="UP000050668">
    <property type="component" value="Unassembled WGS sequence"/>
</dbReference>
<dbReference type="Pfam" id="PF00440">
    <property type="entry name" value="TetR_N"/>
    <property type="match status" value="1"/>
</dbReference>
<dbReference type="Gene3D" id="1.10.357.10">
    <property type="entry name" value="Tetracycline Repressor, domain 2"/>
    <property type="match status" value="1"/>
</dbReference>
<sequence>MADFQYLDRRVQRTKLDLYDAFFELLKEKKYEQITIKDMIERAGYSRATFYSHYKKKDDLLHEIIDFLFRKLKKVYRQPYVGKKTIEVQYMVNEPIYTLKHLQEYRRYYQGLLGGNIQIDFSERMKQVIIQLYKDDFDLTNGAMNNDVMNRYTAYGIIGLIIDWIIADFPIESEEFSKLLVQALQFPIQTVRIMAHQK</sequence>
<dbReference type="EMBL" id="LGRV01000003">
    <property type="protein sequence ID" value="KOS68177.1"/>
    <property type="molecule type" value="Genomic_DNA"/>
</dbReference>
<evidence type="ECO:0000313" key="5">
    <source>
        <dbReference type="EMBL" id="KOS68177.1"/>
    </source>
</evidence>
<dbReference type="InterPro" id="IPR009057">
    <property type="entry name" value="Homeodomain-like_sf"/>
</dbReference>
<evidence type="ECO:0000256" key="2">
    <source>
        <dbReference type="ARBA" id="ARBA00023125"/>
    </source>
</evidence>
<evidence type="ECO:0000313" key="6">
    <source>
        <dbReference type="Proteomes" id="UP000050668"/>
    </source>
</evidence>
<dbReference type="InterPro" id="IPR050624">
    <property type="entry name" value="HTH-type_Tx_Regulator"/>
</dbReference>
<proteinExistence type="predicted"/>
<keyword evidence="1" id="KW-0678">Repressor</keyword>
<organism evidence="5 6">
    <name type="scientific">Lysinibacillus contaminans</name>
    <dbReference type="NCBI Taxonomy" id="1293441"/>
    <lineage>
        <taxon>Bacteria</taxon>
        <taxon>Bacillati</taxon>
        <taxon>Bacillota</taxon>
        <taxon>Bacilli</taxon>
        <taxon>Bacillales</taxon>
        <taxon>Bacillaceae</taxon>
        <taxon>Lysinibacillus</taxon>
    </lineage>
</organism>
<feature type="DNA-binding region" description="H-T-H motif" evidence="3">
    <location>
        <begin position="35"/>
        <end position="54"/>
    </location>
</feature>